<reference evidence="4 5" key="1">
    <citation type="journal article" date="2023" name="BMC Biol.">
        <title>The compact genome of the sponge Oopsacas minuta (Hexactinellida) is lacking key metazoan core genes.</title>
        <authorList>
            <person name="Santini S."/>
            <person name="Schenkelaars Q."/>
            <person name="Jourda C."/>
            <person name="Duchesne M."/>
            <person name="Belahbib H."/>
            <person name="Rocher C."/>
            <person name="Selva M."/>
            <person name="Riesgo A."/>
            <person name="Vervoort M."/>
            <person name="Leys S.P."/>
            <person name="Kodjabachian L."/>
            <person name="Le Bivic A."/>
            <person name="Borchiellini C."/>
            <person name="Claverie J.M."/>
            <person name="Renard E."/>
        </authorList>
    </citation>
    <scope>NUCLEOTIDE SEQUENCE [LARGE SCALE GENOMIC DNA]</scope>
    <source>
        <strain evidence="4">SPO-2</strain>
    </source>
</reference>
<evidence type="ECO:0000313" key="4">
    <source>
        <dbReference type="EMBL" id="KAI6660257.1"/>
    </source>
</evidence>
<sequence length="2527" mass="279112">MFLQQSISFLLLLLVSVKVADADTDNTPTTFSVGSQYEYTYSAEIVLKEVDTFHFSATVFLSGYAVSQCVEDEGLSIREELLGALNCTSVHVRLTNSSLFSIQAREHGEEIIDHAMNLSQWFSFYQRQDGLISKVSYPVDEHKQVLLLKKAVASSFSLRLHSYIRKKGTSKLYGGWTYRVPDLDHSGTHSASYDVKEDGRMVTYKKIKKDIENNHIHNKEIQIVKETGHIELVRVEDTAKITRSPPMESPSVDKPPPIKATGLSHINLIAKYSIDTISFQEPSNLILDSIIAQRVVDDPVTYTTAIAQIRSNLSQTHNCYPTSTVECVKTIRKIVNVIELMDDQDITQLSAVYLSCPLNKRRSHIEAVMDALGMCSRAPCEFTLVSFLNAKMMDQLAFHPRSFPRQLRNLTLSNMAVLALGSMSANLRDSDPLLSQRILSKLHRMTLPHDHVRYKRANKVKSRKVSGNSISEMRQSSLIHSLGNAGHEDSFNVLKSFVESEHAPSLLRRSAVHSLRGFITDEAADTILSAALVDKAEVVRYEATLQYQLHPRADSMADILSDFYNYTQAQQSPAGASRRRVRRFSIFDALSFHLQTPSFDWKKTIGSSDFGASLGIIIRNIMDLNIQPLNGRFEADIHDEAYFVANLGYLGDLANIYDETIGAVVSSIKEAITSFREVLGVNIDVKYIFDTLVQAVQELPFIIQDLVVSPTLRRILEQLQQLPFIQKGLMLIDDIKSLYNDVRSDVLMFYQEISDCVTVTLPWVGDTIKSAISTIGDSIEHFFRNPIISIRDVIVAIAQLRSAFNAVIDCKDIIVNAAKFEGAHVRGWMDLVNRLKEIYNTTIETKDLILQEAKEFSEIRNLSSFEQATGVNVTLLRMKAYSDLKAAFDKFIEPLAPLLEIVQPFIDAYTSAVNVVDTAIKAYEILRETYENVKNLIERLFGPKFNRNFPRQIRGEDGCEESTCECGYYPTTSGDPAVYKDGLQLEMSSGDILVAPTSGLYLRVPDNQLLATISTAGVNVEGGDQIGTVTDNPGGCDPNFIHFTVMTKSRGSTTDPNPFLQPRFLETPEWIQECNDYQLVVLGSVIREGGIVGQPVRNDMTVRGQCNTGPDSCDNPMLANNDKQPPNKSAYKPKYADAIGGDPTAMSGLLPEASANGPRGPLDRPIGSNLGKYFTMQQEEKYAQDTSSGFNIVVKGEGEGGSFNFSVNTIKVGQALDILKALSTPEVAEIITTVENTIEYLREALDCSNEQLTDPSLLDLQSIQDLLKVRGLPTQGDRDQLIAELIALPSDLCPSLQSAIPTNRWCSITEDCLTLKCAAALRLDFFQYSVSFSVTLDPCAPSITLQFQDLEKVIDLPDIYGGMEINIGQESVELLGIATVELALKLTRKDTNIYLDFTAHLCPPDESSEDYSHCFYSLALLASAGFQIPSPLNCNSSKTTRAVAEDSDVTSCGIKIPDFLNMTLGEFVTYIKDLGDSGSAGNTTNNLNQLMQDLRNVFLNELLNALISGKSPIGGDETDFPTTFDVCIKGTFKRQKTENFYMEEEFIFIGMVPVHFTFSLDGLYGLEIGAQVCFISMVANADVSPFVALVATGTASVSFGIAEAGIKITGEICNTHLPVQPSIGFKSFPLALRLRVDLNIIPLSITVSIYLKLTINLLFTSIEITIIDFNLFHWSTPTIQIPLLDASNLDMDDSPPLFSPIAEGESSRRRRATSSGATPCTVTQVEGRDYTNPAFILQVSVADDKSQAELTYSIGTYPGGTDVVDNERMNGNTALIAKRLIAGIPLYWTASASNSQGVSASTECSLDTYDMTLSTGRVDFNSYIFSSHPSKLIGECTIVDDTNILNQSQAIGYGPGPIGDQTVPFTPFEFNQYDLQDTMEGFFTIANKRLGVTAFKTTSGVSLTDCQADCLLFPTKCFSFNYASVLRICELINDIGADANIQFASDLQYSYYEKRGIGNHASFMYENLPLVHDILYFLNLYIVNELLYESYVRSSGMLIDFTVPEPGIINNASMNVTRHDGCSAAFNQRCEPIEYVTPLEYHRIIQDGPGSECIFNGPSIQNDMEYTRLNSFVSITFQGFHDDQSGIYAYAWYMGYEACELGALTPRDPNADSTSPLSDINQGRVTQHFEDGIYYITVQALNQVIFGGSGVLSLCHSTRYIIDTTPPIISNVTRIAYNENTNISTFFYEAWDDLSGLQQVELGAGLTISDIAVLAWTPIFINRTATLTHKIDVPDGTRAFIRIRATNHVDLSSASYAPRPIIVDRTPPIPGVVLDGDGPGNTDWKYQASGSVLCAKWRNFVDPQSGISAYRWGAGTAPGLSNTVPFTGDLPSDQDEICRSGLDLKHNTTYYSTVIAFNADTDHPRNISASSNGVLVDLTNPIAGFVKDGLDPNSNLYYTYIATTVQAVWGNFSDPESGIAQYNATIYKANVLEYLPADAEPNLNQNCPAASNNSVIPIEPPFTPPADVTFRVEAESTNVALKQQINMNTFEFSHGDYIRTTITGIDGATRQLMQAVMDSSLTQRLRE</sequence>
<dbReference type="SMART" id="SM00473">
    <property type="entry name" value="PAN_AP"/>
    <property type="match status" value="1"/>
</dbReference>
<dbReference type="Gene3D" id="2.30.230.10">
    <property type="entry name" value="Lipovitellin, beta-sheet shell regions, chain A"/>
    <property type="match status" value="1"/>
</dbReference>
<keyword evidence="2" id="KW-0732">Signal</keyword>
<dbReference type="PANTHER" id="PTHR16897">
    <property type="entry name" value="OS10G0105400 PROTEIN"/>
    <property type="match status" value="1"/>
</dbReference>
<dbReference type="InterPro" id="IPR015816">
    <property type="entry name" value="Vitellinogen_b-sht_N"/>
</dbReference>
<dbReference type="PROSITE" id="PS50948">
    <property type="entry name" value="PAN"/>
    <property type="match status" value="1"/>
</dbReference>
<comment type="caution">
    <text evidence="4">The sequence shown here is derived from an EMBL/GenBank/DDBJ whole genome shotgun (WGS) entry which is preliminary data.</text>
</comment>
<proteinExistence type="predicted"/>
<feature type="region of interest" description="Disordered" evidence="1">
    <location>
        <begin position="1700"/>
        <end position="1722"/>
    </location>
</feature>
<dbReference type="Pfam" id="PF00024">
    <property type="entry name" value="PAN_1"/>
    <property type="match status" value="1"/>
</dbReference>
<dbReference type="InterPro" id="IPR011030">
    <property type="entry name" value="Lipovitellin_superhlx_dom"/>
</dbReference>
<name>A0AAV7KFX5_9METZ</name>
<dbReference type="SUPFAM" id="SSF57414">
    <property type="entry name" value="Hairpin loop containing domain-like"/>
    <property type="match status" value="1"/>
</dbReference>
<evidence type="ECO:0000313" key="5">
    <source>
        <dbReference type="Proteomes" id="UP001165289"/>
    </source>
</evidence>
<feature type="domain" description="Apple" evidence="3">
    <location>
        <begin position="1875"/>
        <end position="1956"/>
    </location>
</feature>
<evidence type="ECO:0000256" key="1">
    <source>
        <dbReference type="SAM" id="MobiDB-lite"/>
    </source>
</evidence>
<feature type="chain" id="PRO_5043877101" description="Apple domain-containing protein" evidence="2">
    <location>
        <begin position="23"/>
        <end position="2527"/>
    </location>
</feature>
<dbReference type="Gene3D" id="3.50.4.10">
    <property type="entry name" value="Hepatocyte Growth Factor"/>
    <property type="match status" value="1"/>
</dbReference>
<accession>A0AAV7KFX5</accession>
<evidence type="ECO:0000259" key="3">
    <source>
        <dbReference type="PROSITE" id="PS50948"/>
    </source>
</evidence>
<feature type="signal peptide" evidence="2">
    <location>
        <begin position="1"/>
        <end position="22"/>
    </location>
</feature>
<dbReference type="SUPFAM" id="SSF48431">
    <property type="entry name" value="Lipovitellin-phosvitin complex, superhelical domain"/>
    <property type="match status" value="1"/>
</dbReference>
<feature type="region of interest" description="Disordered" evidence="1">
    <location>
        <begin position="1109"/>
        <end position="1128"/>
    </location>
</feature>
<dbReference type="GO" id="GO:0005319">
    <property type="term" value="F:lipid transporter activity"/>
    <property type="evidence" value="ECO:0007669"/>
    <property type="project" value="InterPro"/>
</dbReference>
<evidence type="ECO:0000256" key="2">
    <source>
        <dbReference type="SAM" id="SignalP"/>
    </source>
</evidence>
<organism evidence="4 5">
    <name type="scientific">Oopsacas minuta</name>
    <dbReference type="NCBI Taxonomy" id="111878"/>
    <lineage>
        <taxon>Eukaryota</taxon>
        <taxon>Metazoa</taxon>
        <taxon>Porifera</taxon>
        <taxon>Hexactinellida</taxon>
        <taxon>Hexasterophora</taxon>
        <taxon>Lyssacinosida</taxon>
        <taxon>Leucopsacidae</taxon>
        <taxon>Oopsacas</taxon>
    </lineage>
</organism>
<dbReference type="InterPro" id="IPR003609">
    <property type="entry name" value="Pan_app"/>
</dbReference>
<keyword evidence="5" id="KW-1185">Reference proteome</keyword>
<dbReference type="PANTHER" id="PTHR16897:SF2">
    <property type="entry name" value="OS03G0226600 PROTEIN"/>
    <property type="match status" value="1"/>
</dbReference>
<dbReference type="Proteomes" id="UP001165289">
    <property type="component" value="Unassembled WGS sequence"/>
</dbReference>
<dbReference type="Gene3D" id="1.25.10.20">
    <property type="entry name" value="Vitellinogen, superhelical"/>
    <property type="match status" value="1"/>
</dbReference>
<protein>
    <recommendedName>
        <fullName evidence="3">Apple domain-containing protein</fullName>
    </recommendedName>
</protein>
<gene>
    <name evidence="4" type="ORF">LOD99_10427</name>
</gene>
<dbReference type="EMBL" id="JAKMXF010000035">
    <property type="protein sequence ID" value="KAI6660257.1"/>
    <property type="molecule type" value="Genomic_DNA"/>
</dbReference>